<protein>
    <submittedName>
        <fullName evidence="2">Uncharacterized protein</fullName>
    </submittedName>
</protein>
<proteinExistence type="predicted"/>
<dbReference type="EMBL" id="JAAQOM010000013">
    <property type="protein sequence ID" value="NIA56175.1"/>
    <property type="molecule type" value="Genomic_DNA"/>
</dbReference>
<organism evidence="2 3">
    <name type="scientific">Telluria antibiotica</name>
    <dbReference type="NCBI Taxonomy" id="2717319"/>
    <lineage>
        <taxon>Bacteria</taxon>
        <taxon>Pseudomonadati</taxon>
        <taxon>Pseudomonadota</taxon>
        <taxon>Betaproteobacteria</taxon>
        <taxon>Burkholderiales</taxon>
        <taxon>Oxalobacteraceae</taxon>
        <taxon>Telluria group</taxon>
        <taxon>Telluria</taxon>
    </lineage>
</organism>
<comment type="caution">
    <text evidence="2">The sequence shown here is derived from an EMBL/GenBank/DDBJ whole genome shotgun (WGS) entry which is preliminary data.</text>
</comment>
<evidence type="ECO:0000313" key="3">
    <source>
        <dbReference type="Proteomes" id="UP000716322"/>
    </source>
</evidence>
<keyword evidence="1" id="KW-1133">Transmembrane helix</keyword>
<dbReference type="Proteomes" id="UP000716322">
    <property type="component" value="Unassembled WGS sequence"/>
</dbReference>
<dbReference type="RefSeq" id="WP_166861764.1">
    <property type="nucleotide sequence ID" value="NZ_JAAQOM010000013.1"/>
</dbReference>
<keyword evidence="3" id="KW-1185">Reference proteome</keyword>
<gene>
    <name evidence="2" type="ORF">HAV22_21310</name>
</gene>
<keyword evidence="1" id="KW-0812">Transmembrane</keyword>
<name>A0ABX0PGL0_9BURK</name>
<feature type="transmembrane region" description="Helical" evidence="1">
    <location>
        <begin position="13"/>
        <end position="31"/>
    </location>
</feature>
<reference evidence="2 3" key="1">
    <citation type="submission" date="2020-03" db="EMBL/GenBank/DDBJ databases">
        <title>Genome sequence of strain Massilia sp. TW-1.</title>
        <authorList>
            <person name="Chaudhary D.K."/>
        </authorList>
    </citation>
    <scope>NUCLEOTIDE SEQUENCE [LARGE SCALE GENOMIC DNA]</scope>
    <source>
        <strain evidence="2 3">TW-1</strain>
    </source>
</reference>
<keyword evidence="1" id="KW-0472">Membrane</keyword>
<evidence type="ECO:0000313" key="2">
    <source>
        <dbReference type="EMBL" id="NIA56175.1"/>
    </source>
</evidence>
<sequence>MPNTGVKDWPEKLVIPMATLLINAAMTYGVVSTQLQWIRADLDRQQQQIDRLQGRLFKPVGDER</sequence>
<evidence type="ECO:0000256" key="1">
    <source>
        <dbReference type="SAM" id="Phobius"/>
    </source>
</evidence>
<accession>A0ABX0PGL0</accession>